<organism evidence="7 8">
    <name type="scientific">Flavimobilis soli</name>
    <dbReference type="NCBI Taxonomy" id="442709"/>
    <lineage>
        <taxon>Bacteria</taxon>
        <taxon>Bacillati</taxon>
        <taxon>Actinomycetota</taxon>
        <taxon>Actinomycetes</taxon>
        <taxon>Micrococcales</taxon>
        <taxon>Jonesiaceae</taxon>
        <taxon>Flavimobilis</taxon>
    </lineage>
</organism>
<evidence type="ECO:0000256" key="3">
    <source>
        <dbReference type="ARBA" id="ARBA00022827"/>
    </source>
</evidence>
<dbReference type="GO" id="GO:0016651">
    <property type="term" value="F:oxidoreductase activity, acting on NAD(P)H"/>
    <property type="evidence" value="ECO:0007669"/>
    <property type="project" value="TreeGrafter"/>
</dbReference>
<comment type="caution">
    <text evidence="7">The sequence shown here is derived from an EMBL/GenBank/DDBJ whole genome shotgun (WGS) entry which is preliminary data.</text>
</comment>
<dbReference type="EMBL" id="PDJH01000001">
    <property type="protein sequence ID" value="PFG36248.1"/>
    <property type="molecule type" value="Genomic_DNA"/>
</dbReference>
<dbReference type="Proteomes" id="UP000221394">
    <property type="component" value="Unassembled WGS sequence"/>
</dbReference>
<sequence length="446" mass="45957">MIDPAPTGTCAPRSVVVVGAGLAGARTASRLRDLGFTGRVTVVGDEPIAPYDRPPLSKHLLDRPQPTWLADDLDIRLSELADDVLLGTQAVGLEAVADGQGPAYRVGLRDADGTRRTLETDAVVVACGSRPVRPQGWEDALVLHTADDADRLRARLAEVTAAGGRGHVVCVGAGWIGAELAGVLTDAGIAVTVVEAASAPLAAALGEHAGRLTLPWYEDHPGLRLVTGASVVAVRRDGVDLGDGTTIEADVVVAAVGARPATAWLGGTLAGLVDLGPRGAVVVDEEHRPIDATGLPVAGLEGVRVVGDAALRRSPRHGWVAGGHWDAALTGPETAVRSLLGLVDGPAPDPAPYVFSTQLGHELSMFGVPSPQDDVVVRGGDERPGGAGGWTALWFAPDDGRPGRVLTAALAVDRPRDVAAARRLFAGAELPRLDPVVAADPDSRLR</sequence>
<dbReference type="InterPro" id="IPR016156">
    <property type="entry name" value="FAD/NAD-linked_Rdtase_dimer_sf"/>
</dbReference>
<feature type="domain" description="FAD/NAD(P)-binding" evidence="5">
    <location>
        <begin position="14"/>
        <end position="312"/>
    </location>
</feature>
<evidence type="ECO:0000313" key="7">
    <source>
        <dbReference type="EMBL" id="PFG36248.1"/>
    </source>
</evidence>
<dbReference type="Pfam" id="PF07992">
    <property type="entry name" value="Pyr_redox_2"/>
    <property type="match status" value="1"/>
</dbReference>
<dbReference type="PRINTS" id="PR00411">
    <property type="entry name" value="PNDRDTASEI"/>
</dbReference>
<dbReference type="SUPFAM" id="SSF55424">
    <property type="entry name" value="FAD/NAD-linked reductases, dimerisation (C-terminal) domain"/>
    <property type="match status" value="1"/>
</dbReference>
<dbReference type="InterPro" id="IPR050446">
    <property type="entry name" value="FAD-oxidoreductase/Apoptosis"/>
</dbReference>
<dbReference type="Gene3D" id="3.50.50.60">
    <property type="entry name" value="FAD/NAD(P)-binding domain"/>
    <property type="match status" value="2"/>
</dbReference>
<dbReference type="PANTHER" id="PTHR43557:SF2">
    <property type="entry name" value="RIESKE DOMAIN-CONTAINING PROTEIN-RELATED"/>
    <property type="match status" value="1"/>
</dbReference>
<proteinExistence type="predicted"/>
<dbReference type="SUPFAM" id="SSF51905">
    <property type="entry name" value="FAD/NAD(P)-binding domain"/>
    <property type="match status" value="2"/>
</dbReference>
<dbReference type="InterPro" id="IPR023753">
    <property type="entry name" value="FAD/NAD-binding_dom"/>
</dbReference>
<dbReference type="RefSeq" id="WP_245854631.1">
    <property type="nucleotide sequence ID" value="NZ_PDJH01000001.1"/>
</dbReference>
<keyword evidence="3" id="KW-0274">FAD</keyword>
<keyword evidence="8" id="KW-1185">Reference proteome</keyword>
<evidence type="ECO:0000256" key="1">
    <source>
        <dbReference type="ARBA" id="ARBA00001974"/>
    </source>
</evidence>
<evidence type="ECO:0000259" key="5">
    <source>
        <dbReference type="Pfam" id="PF07992"/>
    </source>
</evidence>
<reference evidence="7 8" key="1">
    <citation type="submission" date="2017-10" db="EMBL/GenBank/DDBJ databases">
        <title>Sequencing the genomes of 1000 actinobacteria strains.</title>
        <authorList>
            <person name="Klenk H.-P."/>
        </authorList>
    </citation>
    <scope>NUCLEOTIDE SEQUENCE [LARGE SCALE GENOMIC DNA]</scope>
    <source>
        <strain evidence="7 8">DSM 21574</strain>
    </source>
</reference>
<evidence type="ECO:0000256" key="2">
    <source>
        <dbReference type="ARBA" id="ARBA00022630"/>
    </source>
</evidence>
<dbReference type="Pfam" id="PF14759">
    <property type="entry name" value="Reductase_C"/>
    <property type="match status" value="1"/>
</dbReference>
<dbReference type="AlphaFoldDB" id="A0A2A9EBC4"/>
<evidence type="ECO:0000259" key="6">
    <source>
        <dbReference type="Pfam" id="PF14759"/>
    </source>
</evidence>
<evidence type="ECO:0000313" key="8">
    <source>
        <dbReference type="Proteomes" id="UP000221394"/>
    </source>
</evidence>
<dbReference type="PANTHER" id="PTHR43557">
    <property type="entry name" value="APOPTOSIS-INDUCING FACTOR 1"/>
    <property type="match status" value="1"/>
</dbReference>
<comment type="cofactor">
    <cofactor evidence="1">
        <name>FAD</name>
        <dbReference type="ChEBI" id="CHEBI:57692"/>
    </cofactor>
</comment>
<dbReference type="GO" id="GO:0005737">
    <property type="term" value="C:cytoplasm"/>
    <property type="evidence" value="ECO:0007669"/>
    <property type="project" value="TreeGrafter"/>
</dbReference>
<gene>
    <name evidence="7" type="ORF">ATL41_0964</name>
</gene>
<keyword evidence="2" id="KW-0285">Flavoprotein</keyword>
<accession>A0A2A9EBC4</accession>
<dbReference type="InterPro" id="IPR036188">
    <property type="entry name" value="FAD/NAD-bd_sf"/>
</dbReference>
<protein>
    <submittedName>
        <fullName evidence="7">NAD/ferredoxin-dependent reductase-like protein</fullName>
    </submittedName>
</protein>
<dbReference type="InterPro" id="IPR028202">
    <property type="entry name" value="Reductase_C"/>
</dbReference>
<keyword evidence="4" id="KW-0560">Oxidoreductase</keyword>
<evidence type="ECO:0000256" key="4">
    <source>
        <dbReference type="ARBA" id="ARBA00023002"/>
    </source>
</evidence>
<dbReference type="PRINTS" id="PR00368">
    <property type="entry name" value="FADPNR"/>
</dbReference>
<name>A0A2A9EBC4_9MICO</name>
<dbReference type="Gene3D" id="3.30.390.30">
    <property type="match status" value="1"/>
</dbReference>
<feature type="domain" description="Reductase C-terminal" evidence="6">
    <location>
        <begin position="355"/>
        <end position="446"/>
    </location>
</feature>